<evidence type="ECO:0000256" key="5">
    <source>
        <dbReference type="ARBA" id="ARBA00022989"/>
    </source>
</evidence>
<keyword evidence="6 7" id="KW-0472">Membrane</keyword>
<feature type="transmembrane region" description="Helical" evidence="7">
    <location>
        <begin position="174"/>
        <end position="197"/>
    </location>
</feature>
<evidence type="ECO:0000256" key="1">
    <source>
        <dbReference type="ARBA" id="ARBA00004651"/>
    </source>
</evidence>
<comment type="subcellular location">
    <subcellularLocation>
        <location evidence="1 7">Cell membrane</location>
        <topology evidence="1 7">Multi-pass membrane protein</topology>
    </subcellularLocation>
</comment>
<proteinExistence type="inferred from homology"/>
<reference evidence="9 10" key="1">
    <citation type="journal article" date="2019" name="Int. J. Syst. Evol. Microbiol.">
        <title>The Global Catalogue of Microorganisms (GCM) 10K type strain sequencing project: providing services to taxonomists for standard genome sequencing and annotation.</title>
        <authorList>
            <consortium name="The Broad Institute Genomics Platform"/>
            <consortium name="The Broad Institute Genome Sequencing Center for Infectious Disease"/>
            <person name="Wu L."/>
            <person name="Ma J."/>
        </authorList>
    </citation>
    <scope>NUCLEOTIDE SEQUENCE [LARGE SCALE GENOMIC DNA]</scope>
    <source>
        <strain evidence="9 10">JCM 14901</strain>
    </source>
</reference>
<feature type="transmembrane region" description="Helical" evidence="7">
    <location>
        <begin position="36"/>
        <end position="61"/>
    </location>
</feature>
<feature type="transmembrane region" description="Helical" evidence="7">
    <location>
        <begin position="218"/>
        <end position="239"/>
    </location>
</feature>
<name>A0ABN2R5X1_9MICO</name>
<keyword evidence="4 7" id="KW-0812">Transmembrane</keyword>
<comment type="similarity">
    <text evidence="7">Belongs to the binding-protein-dependent transport system permease family.</text>
</comment>
<dbReference type="PANTHER" id="PTHR43227">
    <property type="entry name" value="BLL4140 PROTEIN"/>
    <property type="match status" value="1"/>
</dbReference>
<dbReference type="InterPro" id="IPR000515">
    <property type="entry name" value="MetI-like"/>
</dbReference>
<dbReference type="Gene3D" id="1.10.3720.10">
    <property type="entry name" value="MetI-like"/>
    <property type="match status" value="1"/>
</dbReference>
<evidence type="ECO:0000256" key="7">
    <source>
        <dbReference type="RuleBase" id="RU363032"/>
    </source>
</evidence>
<keyword evidence="10" id="KW-1185">Reference proteome</keyword>
<feature type="transmembrane region" description="Helical" evidence="7">
    <location>
        <begin position="120"/>
        <end position="144"/>
    </location>
</feature>
<evidence type="ECO:0000313" key="9">
    <source>
        <dbReference type="EMBL" id="GAA1963916.1"/>
    </source>
</evidence>
<accession>A0ABN2R5X1</accession>
<dbReference type="PROSITE" id="PS50928">
    <property type="entry name" value="ABC_TM1"/>
    <property type="match status" value="1"/>
</dbReference>
<dbReference type="SUPFAM" id="SSF161098">
    <property type="entry name" value="MetI-like"/>
    <property type="match status" value="1"/>
</dbReference>
<dbReference type="Pfam" id="PF00528">
    <property type="entry name" value="BPD_transp_1"/>
    <property type="match status" value="1"/>
</dbReference>
<evidence type="ECO:0000259" key="8">
    <source>
        <dbReference type="PROSITE" id="PS50928"/>
    </source>
</evidence>
<dbReference type="Proteomes" id="UP001499933">
    <property type="component" value="Unassembled WGS sequence"/>
</dbReference>
<protein>
    <submittedName>
        <fullName evidence="9">Sugar ABC transporter permease</fullName>
    </submittedName>
</protein>
<evidence type="ECO:0000256" key="2">
    <source>
        <dbReference type="ARBA" id="ARBA00022448"/>
    </source>
</evidence>
<evidence type="ECO:0000256" key="6">
    <source>
        <dbReference type="ARBA" id="ARBA00023136"/>
    </source>
</evidence>
<evidence type="ECO:0000313" key="10">
    <source>
        <dbReference type="Proteomes" id="UP001499933"/>
    </source>
</evidence>
<evidence type="ECO:0000256" key="4">
    <source>
        <dbReference type="ARBA" id="ARBA00022692"/>
    </source>
</evidence>
<organism evidence="9 10">
    <name type="scientific">Microbacterium deminutum</name>
    <dbReference type="NCBI Taxonomy" id="344164"/>
    <lineage>
        <taxon>Bacteria</taxon>
        <taxon>Bacillati</taxon>
        <taxon>Actinomycetota</taxon>
        <taxon>Actinomycetes</taxon>
        <taxon>Micrococcales</taxon>
        <taxon>Microbacteriaceae</taxon>
        <taxon>Microbacterium</taxon>
    </lineage>
</organism>
<dbReference type="InterPro" id="IPR035906">
    <property type="entry name" value="MetI-like_sf"/>
</dbReference>
<gene>
    <name evidence="9" type="ORF">GCM10009776_28360</name>
</gene>
<feature type="domain" description="ABC transmembrane type-1" evidence="8">
    <location>
        <begin position="87"/>
        <end position="299"/>
    </location>
</feature>
<evidence type="ECO:0000256" key="3">
    <source>
        <dbReference type="ARBA" id="ARBA00022475"/>
    </source>
</evidence>
<keyword evidence="3" id="KW-1003">Cell membrane</keyword>
<keyword evidence="2 7" id="KW-0813">Transport</keyword>
<sequence length="308" mass="33061">MSALLTRPTTEAVIVPPKAKKPATHRWQDRLQAVPFLALAVGFVGVVLIVPWIMTLIRSFYGNNDVGFVGLDNYMTMFTDPALLGSLVNTLIWVAGSLLLPVVLGLAIAVGTSSLRLGGVARMCIVVPYALSGTAVGVVGYMMFQSGGSLSQALQAFGLQTLDQQWLLVWPYNVIAGILIATWNGTGVNVVLFMVGLQTIPRETIEAAALDGAQGMRRFVSIIFPQLRAVTAVVVGLTITNALRTFDVVYVLTRGGPGRSSETLGLSMYRQTFLLFDPAVGSALAIFLTAIVLVASWLYLRRQIGNES</sequence>
<feature type="transmembrane region" description="Helical" evidence="7">
    <location>
        <begin position="279"/>
        <end position="300"/>
    </location>
</feature>
<feature type="transmembrane region" description="Helical" evidence="7">
    <location>
        <begin position="81"/>
        <end position="108"/>
    </location>
</feature>
<dbReference type="PANTHER" id="PTHR43227:SF8">
    <property type="entry name" value="DIACETYLCHITOBIOSE UPTAKE SYSTEM PERMEASE PROTEIN DASB"/>
    <property type="match status" value="1"/>
</dbReference>
<dbReference type="InterPro" id="IPR050809">
    <property type="entry name" value="UgpAE/MalFG_permease"/>
</dbReference>
<keyword evidence="5 7" id="KW-1133">Transmembrane helix</keyword>
<comment type="caution">
    <text evidence="9">The sequence shown here is derived from an EMBL/GenBank/DDBJ whole genome shotgun (WGS) entry which is preliminary data.</text>
</comment>
<dbReference type="CDD" id="cd06261">
    <property type="entry name" value="TM_PBP2"/>
    <property type="match status" value="1"/>
</dbReference>
<dbReference type="RefSeq" id="WP_344095739.1">
    <property type="nucleotide sequence ID" value="NZ_BAAAOG010000006.1"/>
</dbReference>
<dbReference type="EMBL" id="BAAAOG010000006">
    <property type="protein sequence ID" value="GAA1963916.1"/>
    <property type="molecule type" value="Genomic_DNA"/>
</dbReference>